<comment type="caution">
    <text evidence="2">The sequence shown here is derived from an EMBL/GenBank/DDBJ whole genome shotgun (WGS) entry which is preliminary data.</text>
</comment>
<dbReference type="Gene3D" id="3.10.180.10">
    <property type="entry name" value="2,3-Dihydroxybiphenyl 1,2-Dioxygenase, domain 1"/>
    <property type="match status" value="1"/>
</dbReference>
<dbReference type="PANTHER" id="PTHR41294">
    <property type="entry name" value="CADMIUM-INDUCED PROTEIN CADI"/>
    <property type="match status" value="1"/>
</dbReference>
<evidence type="ECO:0000313" key="2">
    <source>
        <dbReference type="EMBL" id="CCM63835.1"/>
    </source>
</evidence>
<dbReference type="STRING" id="1229780.BN381_30031"/>
<dbReference type="InterPro" id="IPR029068">
    <property type="entry name" value="Glyas_Bleomycin-R_OHBP_Dase"/>
</dbReference>
<protein>
    <submittedName>
        <fullName evidence="2">Putative Cadmium-induced protein CadI</fullName>
    </submittedName>
</protein>
<gene>
    <name evidence="2" type="ORF">BN381_30031</name>
</gene>
<evidence type="ECO:0000256" key="1">
    <source>
        <dbReference type="SAM" id="MobiDB-lite"/>
    </source>
</evidence>
<feature type="compositionally biased region" description="Low complexity" evidence="1">
    <location>
        <begin position="120"/>
        <end position="136"/>
    </location>
</feature>
<reference evidence="2 3" key="1">
    <citation type="journal article" date="2013" name="ISME J.">
        <title>Metabolic model for the filamentous 'Candidatus Microthrix parvicella' based on genomic and metagenomic analyses.</title>
        <authorList>
            <person name="Jon McIlroy S."/>
            <person name="Kristiansen R."/>
            <person name="Albertsen M."/>
            <person name="Michael Karst S."/>
            <person name="Rossetti S."/>
            <person name="Lund Nielsen J."/>
            <person name="Tandoi V."/>
            <person name="James Seviour R."/>
            <person name="Nielsen P.H."/>
        </authorList>
    </citation>
    <scope>NUCLEOTIDE SEQUENCE [LARGE SCALE GENOMIC DNA]</scope>
    <source>
        <strain evidence="2 3">RN1</strain>
    </source>
</reference>
<dbReference type="AlphaFoldDB" id="R4YZK7"/>
<keyword evidence="3" id="KW-1185">Reference proteome</keyword>
<name>R4YZK7_9ACTN</name>
<dbReference type="HOGENOM" id="CLU_1764668_0_0_11"/>
<feature type="region of interest" description="Disordered" evidence="1">
    <location>
        <begin position="111"/>
        <end position="147"/>
    </location>
</feature>
<proteinExistence type="predicted"/>
<dbReference type="PANTHER" id="PTHR41294:SF1">
    <property type="entry name" value="CADMIUM-INDUCED PROTEIN CADI"/>
    <property type="match status" value="1"/>
</dbReference>
<dbReference type="eggNOG" id="COG0346">
    <property type="taxonomic scope" value="Bacteria"/>
</dbReference>
<dbReference type="SUPFAM" id="SSF54593">
    <property type="entry name" value="Glyoxalase/Bleomycin resistance protein/Dihydroxybiphenyl dioxygenase"/>
    <property type="match status" value="1"/>
</dbReference>
<dbReference type="GO" id="GO:0046686">
    <property type="term" value="P:response to cadmium ion"/>
    <property type="evidence" value="ECO:0007669"/>
    <property type="project" value="TreeGrafter"/>
</dbReference>
<dbReference type="InterPro" id="IPR052393">
    <property type="entry name" value="Cadmium-induced_rsp"/>
</dbReference>
<accession>R4YZK7</accession>
<sequence>MRLQLALDVTDLDAAIGFYGRMFDAEPARVRPGYANFVIGYPSLKLVLFEAVDDTECCYAATTETWVDGPDGLAWEYYVRAGDSEVLTNRVVGDGESACWAPASAEHLTPRPLVLTSAPRTGTARTGAARTRTARTGADRPQTGFRR</sequence>
<organism evidence="2 3">
    <name type="scientific">Candidatus Neomicrothrix parvicella RN1</name>
    <dbReference type="NCBI Taxonomy" id="1229780"/>
    <lineage>
        <taxon>Bacteria</taxon>
        <taxon>Bacillati</taxon>
        <taxon>Actinomycetota</taxon>
        <taxon>Acidimicrobiia</taxon>
        <taxon>Acidimicrobiales</taxon>
        <taxon>Microthrixaceae</taxon>
        <taxon>Candidatus Neomicrothrix</taxon>
    </lineage>
</organism>
<dbReference type="EMBL" id="CANL01000023">
    <property type="protein sequence ID" value="CCM63835.1"/>
    <property type="molecule type" value="Genomic_DNA"/>
</dbReference>
<evidence type="ECO:0000313" key="3">
    <source>
        <dbReference type="Proteomes" id="UP000018291"/>
    </source>
</evidence>
<dbReference type="Proteomes" id="UP000018291">
    <property type="component" value="Unassembled WGS sequence"/>
</dbReference>